<organism evidence="3 4">
    <name type="scientific">Apatococcus fuscideae</name>
    <dbReference type="NCBI Taxonomy" id="2026836"/>
    <lineage>
        <taxon>Eukaryota</taxon>
        <taxon>Viridiplantae</taxon>
        <taxon>Chlorophyta</taxon>
        <taxon>core chlorophytes</taxon>
        <taxon>Trebouxiophyceae</taxon>
        <taxon>Chlorellales</taxon>
        <taxon>Chlorellaceae</taxon>
        <taxon>Apatococcus</taxon>
    </lineage>
</organism>
<feature type="compositionally biased region" description="Low complexity" evidence="1">
    <location>
        <begin position="627"/>
        <end position="649"/>
    </location>
</feature>
<keyword evidence="4" id="KW-1185">Reference proteome</keyword>
<evidence type="ECO:0000256" key="1">
    <source>
        <dbReference type="SAM" id="MobiDB-lite"/>
    </source>
</evidence>
<feature type="transmembrane region" description="Helical" evidence="2">
    <location>
        <begin position="726"/>
        <end position="746"/>
    </location>
</feature>
<name>A0AAW1T1D8_9CHLO</name>
<feature type="compositionally biased region" description="Low complexity" evidence="1">
    <location>
        <begin position="259"/>
        <end position="279"/>
    </location>
</feature>
<comment type="caution">
    <text evidence="3">The sequence shown here is derived from an EMBL/GenBank/DDBJ whole genome shotgun (WGS) entry which is preliminary data.</text>
</comment>
<dbReference type="Proteomes" id="UP001485043">
    <property type="component" value="Unassembled WGS sequence"/>
</dbReference>
<feature type="region of interest" description="Disordered" evidence="1">
    <location>
        <begin position="457"/>
        <end position="484"/>
    </location>
</feature>
<evidence type="ECO:0000256" key="2">
    <source>
        <dbReference type="SAM" id="Phobius"/>
    </source>
</evidence>
<feature type="compositionally biased region" description="Polar residues" evidence="1">
    <location>
        <begin position="310"/>
        <end position="320"/>
    </location>
</feature>
<proteinExistence type="predicted"/>
<keyword evidence="2" id="KW-1133">Transmembrane helix</keyword>
<evidence type="ECO:0000313" key="3">
    <source>
        <dbReference type="EMBL" id="KAK9862468.1"/>
    </source>
</evidence>
<feature type="region of interest" description="Disordered" evidence="1">
    <location>
        <begin position="686"/>
        <end position="719"/>
    </location>
</feature>
<reference evidence="3 4" key="1">
    <citation type="journal article" date="2024" name="Nat. Commun.">
        <title>Phylogenomics reveals the evolutionary origins of lichenization in chlorophyte algae.</title>
        <authorList>
            <person name="Puginier C."/>
            <person name="Libourel C."/>
            <person name="Otte J."/>
            <person name="Skaloud P."/>
            <person name="Haon M."/>
            <person name="Grisel S."/>
            <person name="Petersen M."/>
            <person name="Berrin J.G."/>
            <person name="Delaux P.M."/>
            <person name="Dal Grande F."/>
            <person name="Keller J."/>
        </authorList>
    </citation>
    <scope>NUCLEOTIDE SEQUENCE [LARGE SCALE GENOMIC DNA]</scope>
    <source>
        <strain evidence="3 4">SAG 2523</strain>
    </source>
</reference>
<feature type="compositionally biased region" description="Polar residues" evidence="1">
    <location>
        <begin position="280"/>
        <end position="292"/>
    </location>
</feature>
<sequence>MSFDTRSQSASLPTYARRAFGGLSTSFRAFVRSTRQPQSQQRQALREIITSSSTGHSIPDNRPQTKLKAAANFLQTTQNKGQDHSEPDARPAQERTHKQSSASLVFQHFLATEGLRDEEIRLLLRQDRAVGVAAMTFTSLAAEGLGQASMGVASAALSTAVSHVKELKSFQDRLEAKQAAGAASAQAWFDDLAAQARDQYSIFQASATEVSELASRKLSWKKSYAGLQAWLKPLTDPPASATSRWTSWATPRPVTKPVASTSQPLPSTPPAAAASGTHAFQGNKQQASSPATSGHDAPSSAPAGVRTEATRSPTPAQTPSRGPPPCKPSARPSLDPVQPDIAETLQGLPPLIPAVVEEHSGLGPEATAPESPQLQSASATTAHSSGRQGVPQGEAQGTQGPATVRNDQQSRQSSEAAAPPVQSLGKAQAGQKPTYQASAAASNAILLAQDVKPVAAALKPSKEEEQRTGAATKSRRQTSEADATSKLWLAAASAAEATRAAEGRTYSPSRAWNPAGCQPGVPASAAAAAAVDAQRQAMQDTHARSAEAGTSTGRGKTAVDQPGAPRDPSAQLWMRAAAAAETARRGASPQAPAPHQGTPTVPELSPANKAQTSPGPVHAGARPTHEAALSASGSSPSSSNSSVMSSAQAGAGKSAVGPLRHDRPAAGASASSRGVKAEAGIALGVGGGQSGGGSGWQGGSGGGGSGKSRRTASADGGDSAQRRPYWLHWALLLLLFAACILTVLSLRTPHDKSEEHKNLKLRGGSLGLLGLSIFVAFGSGSSSIV</sequence>
<feature type="compositionally biased region" description="Basic and acidic residues" evidence="1">
    <location>
        <begin position="81"/>
        <end position="97"/>
    </location>
</feature>
<keyword evidence="2" id="KW-0812">Transmembrane</keyword>
<gene>
    <name evidence="3" type="ORF">WJX84_004322</name>
</gene>
<feature type="compositionally biased region" description="Polar residues" evidence="1">
    <location>
        <begin position="395"/>
        <end position="415"/>
    </location>
</feature>
<feature type="region of interest" description="Disordered" evidence="1">
    <location>
        <begin position="498"/>
        <end position="673"/>
    </location>
</feature>
<feature type="compositionally biased region" description="Polar residues" evidence="1">
    <location>
        <begin position="370"/>
        <end position="387"/>
    </location>
</feature>
<feature type="compositionally biased region" description="Gly residues" evidence="1">
    <location>
        <begin position="686"/>
        <end position="706"/>
    </location>
</feature>
<feature type="compositionally biased region" description="Low complexity" evidence="1">
    <location>
        <begin position="575"/>
        <end position="587"/>
    </location>
</feature>
<dbReference type="AlphaFoldDB" id="A0AAW1T1D8"/>
<feature type="compositionally biased region" description="Polar residues" evidence="1">
    <location>
        <begin position="240"/>
        <end position="249"/>
    </location>
</feature>
<protein>
    <submittedName>
        <fullName evidence="3">Uncharacterized protein</fullName>
    </submittedName>
</protein>
<keyword evidence="2" id="KW-0472">Membrane</keyword>
<feature type="region of interest" description="Disordered" evidence="1">
    <location>
        <begin position="77"/>
        <end position="100"/>
    </location>
</feature>
<feature type="compositionally biased region" description="Low complexity" evidence="1">
    <location>
        <begin position="523"/>
        <end position="539"/>
    </location>
</feature>
<feature type="transmembrane region" description="Helical" evidence="2">
    <location>
        <begin position="766"/>
        <end position="784"/>
    </location>
</feature>
<accession>A0AAW1T1D8</accession>
<feature type="region of interest" description="Disordered" evidence="1">
    <location>
        <begin position="233"/>
        <end position="337"/>
    </location>
</feature>
<feature type="region of interest" description="Disordered" evidence="1">
    <location>
        <begin position="361"/>
        <end position="438"/>
    </location>
</feature>
<dbReference type="EMBL" id="JALJOV010000602">
    <property type="protein sequence ID" value="KAK9862468.1"/>
    <property type="molecule type" value="Genomic_DNA"/>
</dbReference>
<evidence type="ECO:0000313" key="4">
    <source>
        <dbReference type="Proteomes" id="UP001485043"/>
    </source>
</evidence>